<dbReference type="RefSeq" id="WP_344988787.1">
    <property type="nucleotide sequence ID" value="NZ_BAAAXV010000003.1"/>
</dbReference>
<dbReference type="InterPro" id="IPR055372">
    <property type="entry name" value="CBM96"/>
</dbReference>
<sequence length="208" mass="21873">MECAGVRPEFQTASAGLNRALLYFGAADADVLPIGTRIDQAKLELYFDQALGEGAAVTLAAHEITDDSWTWDPQNVSWNNQPPFAATAASTVTRNVGELSRWHSFDVTAMVNAWYASAGAPMGGILIKAANEAKTAPVGGVSYQAMDDFTAVDPLTVDPTAHPRLLVTFGKPSVTLNQPTLATSVGASLSWSAYADPTPGDASDDLAE</sequence>
<dbReference type="Proteomes" id="UP001589532">
    <property type="component" value="Unassembled WGS sequence"/>
</dbReference>
<accession>A0ABV5SFR7</accession>
<comment type="subcellular location">
    <subcellularLocation>
        <location evidence="1">Secreted</location>
    </subcellularLocation>
</comment>
<organism evidence="5 6">
    <name type="scientific">Nonomuraea helvata</name>
    <dbReference type="NCBI Taxonomy" id="37484"/>
    <lineage>
        <taxon>Bacteria</taxon>
        <taxon>Bacillati</taxon>
        <taxon>Actinomycetota</taxon>
        <taxon>Actinomycetes</taxon>
        <taxon>Streptosporangiales</taxon>
        <taxon>Streptosporangiaceae</taxon>
        <taxon>Nonomuraea</taxon>
    </lineage>
</organism>
<keyword evidence="3" id="KW-0732">Signal</keyword>
<dbReference type="Pfam" id="PF24517">
    <property type="entry name" value="CBM96"/>
    <property type="match status" value="1"/>
</dbReference>
<keyword evidence="2" id="KW-0964">Secreted</keyword>
<evidence type="ECO:0000256" key="3">
    <source>
        <dbReference type="ARBA" id="ARBA00022729"/>
    </source>
</evidence>
<protein>
    <submittedName>
        <fullName evidence="5">DNRLRE domain-containing protein</fullName>
    </submittedName>
</protein>
<proteinExistence type="predicted"/>
<dbReference type="EMBL" id="JBHMBW010000099">
    <property type="protein sequence ID" value="MFB9630535.1"/>
    <property type="molecule type" value="Genomic_DNA"/>
</dbReference>
<evidence type="ECO:0000313" key="5">
    <source>
        <dbReference type="EMBL" id="MFB9630535.1"/>
    </source>
</evidence>
<evidence type="ECO:0000313" key="6">
    <source>
        <dbReference type="Proteomes" id="UP001589532"/>
    </source>
</evidence>
<keyword evidence="6" id="KW-1185">Reference proteome</keyword>
<reference evidence="5 6" key="1">
    <citation type="submission" date="2024-09" db="EMBL/GenBank/DDBJ databases">
        <authorList>
            <person name="Sun Q."/>
            <person name="Mori K."/>
        </authorList>
    </citation>
    <scope>NUCLEOTIDE SEQUENCE [LARGE SCALE GENOMIC DNA]</scope>
    <source>
        <strain evidence="5 6">JCM 3143</strain>
    </source>
</reference>
<gene>
    <name evidence="5" type="ORF">ACFFSA_46310</name>
</gene>
<comment type="caution">
    <text evidence="5">The sequence shown here is derived from an EMBL/GenBank/DDBJ whole genome shotgun (WGS) entry which is preliminary data.</text>
</comment>
<dbReference type="NCBIfam" id="NF033679">
    <property type="entry name" value="DNRLRE_dom"/>
    <property type="match status" value="1"/>
</dbReference>
<evidence type="ECO:0000256" key="2">
    <source>
        <dbReference type="ARBA" id="ARBA00022525"/>
    </source>
</evidence>
<evidence type="ECO:0000259" key="4">
    <source>
        <dbReference type="Pfam" id="PF24517"/>
    </source>
</evidence>
<feature type="domain" description="Carbohydrate-binding module family 96" evidence="4">
    <location>
        <begin position="35"/>
        <end position="118"/>
    </location>
</feature>
<evidence type="ECO:0000256" key="1">
    <source>
        <dbReference type="ARBA" id="ARBA00004613"/>
    </source>
</evidence>
<name>A0ABV5SFR7_9ACTN</name>